<sequence length="573" mass="63783">MLPSAFARAATRSGAAARTAARRYTTETATPKKKSSIGKKLLWTTALSGAVYGGATYAALVNEAFYDTYVTYVPGGEKVLDAIEDAMHDPAFKSKYEKALELKQQAQKGTSRIREFGVSAKETTNDWYEYASEAYAQLTGKSDGPQQPGSGRPASRKTRDRIGLFKDVPIVDQDAVVPQFEITHEAALDELAATVQELVKMLNESGLKGHAKRLADVAGRDIQLLQAGFKRVRAEQTNVSTHVSELGLAAVETDEHVRQYVKEIEDKIQSVRERSRAKVQEKVSELQAEQKQEAHELERHLTTITQQELSAQREAVLQALSQELQERAVEIQRQYVRDVRRQVEEERGGRLARVGEVATRQRFLEQASYKNAEQLDDSRKAHMITLAVDALARAAYAGNKQAFMEELQALLTISAPSSPFADLTERRNDEMVQLVASQISESVALHGISSVAELAERFTTVAAEVRHASLIPEEGSSMVSHLVSIVLSKLMFKKEGLVPGDDVEARLARAEYYLEKEHDLESAAREMNQLKGWPKHLSMDWLDAARRHLEVKQALEVMRSQALLGSMLQLNLE</sequence>
<evidence type="ECO:0000256" key="9">
    <source>
        <dbReference type="ARBA" id="ARBA00025571"/>
    </source>
</evidence>
<keyword evidence="6" id="KW-1133">Transmembrane helix</keyword>
<dbReference type="FunCoup" id="A0A1X2H4C0">
    <property type="interactions" value="134"/>
</dbReference>
<proteinExistence type="inferred from homology"/>
<organism evidence="13 14">
    <name type="scientific">Syncephalastrum racemosum</name>
    <name type="common">Filamentous fungus</name>
    <dbReference type="NCBI Taxonomy" id="13706"/>
    <lineage>
        <taxon>Eukaryota</taxon>
        <taxon>Fungi</taxon>
        <taxon>Fungi incertae sedis</taxon>
        <taxon>Mucoromycota</taxon>
        <taxon>Mucoromycotina</taxon>
        <taxon>Mucoromycetes</taxon>
        <taxon>Mucorales</taxon>
        <taxon>Syncephalastraceae</taxon>
        <taxon>Syncephalastrum</taxon>
    </lineage>
</organism>
<keyword evidence="14" id="KW-1185">Reference proteome</keyword>
<dbReference type="PANTHER" id="PTHR15415:SF7">
    <property type="entry name" value="MICOS COMPLEX SUBUNIT MIC60"/>
    <property type="match status" value="1"/>
</dbReference>
<evidence type="ECO:0000313" key="14">
    <source>
        <dbReference type="Proteomes" id="UP000242180"/>
    </source>
</evidence>
<feature type="coiled-coil region" evidence="11">
    <location>
        <begin position="261"/>
        <end position="307"/>
    </location>
</feature>
<evidence type="ECO:0000256" key="10">
    <source>
        <dbReference type="RuleBase" id="RU363000"/>
    </source>
</evidence>
<evidence type="ECO:0000313" key="13">
    <source>
        <dbReference type="EMBL" id="ORY93227.1"/>
    </source>
</evidence>
<dbReference type="AlphaFoldDB" id="A0A1X2H4C0"/>
<evidence type="ECO:0000256" key="6">
    <source>
        <dbReference type="ARBA" id="ARBA00022989"/>
    </source>
</evidence>
<keyword evidence="8" id="KW-0472">Membrane</keyword>
<protein>
    <recommendedName>
        <fullName evidence="3 10">MICOS complex subunit MIC60</fullName>
    </recommendedName>
    <alternativeName>
        <fullName evidence="10">Mitofilin</fullName>
    </alternativeName>
</protein>
<evidence type="ECO:0000256" key="1">
    <source>
        <dbReference type="ARBA" id="ARBA00004434"/>
    </source>
</evidence>
<dbReference type="Pfam" id="PF09731">
    <property type="entry name" value="Mitofilin"/>
    <property type="match status" value="2"/>
</dbReference>
<feature type="region of interest" description="Disordered" evidence="12">
    <location>
        <begin position="139"/>
        <end position="158"/>
    </location>
</feature>
<comment type="function">
    <text evidence="9">Component of the MICOS complex, a large protein complex of the mitochondrial inner membrane that plays crucial roles in the maintenance of crista junctions, inner membrane architecture, and formation of contact sites to the outer membrane. Plays a role in keeping cristae membranes connected to the inner boundary membrane. Also promotes protein import via the mitochondrial intermembrane space assembly (MIA) pathway.</text>
</comment>
<keyword evidence="7 10" id="KW-0496">Mitochondrion</keyword>
<evidence type="ECO:0000256" key="2">
    <source>
        <dbReference type="ARBA" id="ARBA00010877"/>
    </source>
</evidence>
<evidence type="ECO:0000256" key="12">
    <source>
        <dbReference type="SAM" id="MobiDB-lite"/>
    </source>
</evidence>
<accession>A0A1X2H4C0</accession>
<name>A0A1X2H4C0_SYNRA</name>
<evidence type="ECO:0000256" key="4">
    <source>
        <dbReference type="ARBA" id="ARBA00022692"/>
    </source>
</evidence>
<dbReference type="InterPro" id="IPR019133">
    <property type="entry name" value="MIC60"/>
</dbReference>
<gene>
    <name evidence="13" type="ORF">BCR43DRAFT_496542</name>
</gene>
<dbReference type="EMBL" id="MCGN01000009">
    <property type="protein sequence ID" value="ORY93227.1"/>
    <property type="molecule type" value="Genomic_DNA"/>
</dbReference>
<keyword evidence="11" id="KW-0175">Coiled coil</keyword>
<keyword evidence="4 10" id="KW-0812">Transmembrane</keyword>
<evidence type="ECO:0000256" key="7">
    <source>
        <dbReference type="ARBA" id="ARBA00023128"/>
    </source>
</evidence>
<dbReference type="Proteomes" id="UP000242180">
    <property type="component" value="Unassembled WGS sequence"/>
</dbReference>
<dbReference type="GO" id="GO:0042407">
    <property type="term" value="P:cristae formation"/>
    <property type="evidence" value="ECO:0007669"/>
    <property type="project" value="TreeGrafter"/>
</dbReference>
<dbReference type="InParanoid" id="A0A1X2H4C0"/>
<keyword evidence="5 10" id="KW-0999">Mitochondrion inner membrane</keyword>
<comment type="subunit">
    <text evidence="10">Component of the mitochondrial contact site and cristae organizing system (MICOS) complex.</text>
</comment>
<evidence type="ECO:0000256" key="8">
    <source>
        <dbReference type="ARBA" id="ARBA00023136"/>
    </source>
</evidence>
<evidence type="ECO:0000256" key="3">
    <source>
        <dbReference type="ARBA" id="ARBA00018116"/>
    </source>
</evidence>
<reference evidence="13 14" key="1">
    <citation type="submission" date="2016-07" db="EMBL/GenBank/DDBJ databases">
        <title>Pervasive Adenine N6-methylation of Active Genes in Fungi.</title>
        <authorList>
            <consortium name="DOE Joint Genome Institute"/>
            <person name="Mondo S.J."/>
            <person name="Dannebaum R.O."/>
            <person name="Kuo R.C."/>
            <person name="Labutti K."/>
            <person name="Haridas S."/>
            <person name="Kuo A."/>
            <person name="Salamov A."/>
            <person name="Ahrendt S.R."/>
            <person name="Lipzen A."/>
            <person name="Sullivan W."/>
            <person name="Andreopoulos W.B."/>
            <person name="Clum A."/>
            <person name="Lindquist E."/>
            <person name="Daum C."/>
            <person name="Ramamoorthy G.K."/>
            <person name="Gryganskyi A."/>
            <person name="Culley D."/>
            <person name="Magnuson J.K."/>
            <person name="James T.Y."/>
            <person name="O'Malley M.A."/>
            <person name="Stajich J.E."/>
            <person name="Spatafora J.W."/>
            <person name="Visel A."/>
            <person name="Grigoriev I.V."/>
        </authorList>
    </citation>
    <scope>NUCLEOTIDE SEQUENCE [LARGE SCALE GENOMIC DNA]</scope>
    <source>
        <strain evidence="13 14">NRRL 2496</strain>
    </source>
</reference>
<dbReference type="OMA" id="NEWLTTH"/>
<evidence type="ECO:0000256" key="5">
    <source>
        <dbReference type="ARBA" id="ARBA00022792"/>
    </source>
</evidence>
<dbReference type="OrthoDB" id="10261039at2759"/>
<comment type="similarity">
    <text evidence="2 10">Belongs to the MICOS complex subunit Mic60 family.</text>
</comment>
<comment type="caution">
    <text evidence="13">The sequence shown here is derived from an EMBL/GenBank/DDBJ whole genome shotgun (WGS) entry which is preliminary data.</text>
</comment>
<evidence type="ECO:0000256" key="11">
    <source>
        <dbReference type="SAM" id="Coils"/>
    </source>
</evidence>
<dbReference type="STRING" id="13706.A0A1X2H4C0"/>
<dbReference type="PANTHER" id="PTHR15415">
    <property type="entry name" value="MITOFILIN"/>
    <property type="match status" value="1"/>
</dbReference>
<comment type="subcellular location">
    <subcellularLocation>
        <location evidence="1 10">Mitochondrion inner membrane</location>
        <topology evidence="1 10">Single-pass membrane protein</topology>
    </subcellularLocation>
</comment>
<dbReference type="GO" id="GO:0061617">
    <property type="term" value="C:MICOS complex"/>
    <property type="evidence" value="ECO:0007669"/>
    <property type="project" value="TreeGrafter"/>
</dbReference>